<dbReference type="InterPro" id="IPR021134">
    <property type="entry name" value="Bestrophin-like"/>
</dbReference>
<name>A0A914CCE2_9BILA</name>
<evidence type="ECO:0000256" key="6">
    <source>
        <dbReference type="RuleBase" id="RU363126"/>
    </source>
</evidence>
<keyword evidence="4" id="KW-0472">Membrane</keyword>
<keyword evidence="3" id="KW-1133">Transmembrane helix</keyword>
<dbReference type="AlphaFoldDB" id="A0A914CCE2"/>
<protein>
    <recommendedName>
        <fullName evidence="6">Bestrophin homolog</fullName>
    </recommendedName>
</protein>
<comment type="subcellular location">
    <subcellularLocation>
        <location evidence="6">Cell membrane</location>
        <topology evidence="6">Multi-pass membrane protein</topology>
    </subcellularLocation>
    <subcellularLocation>
        <location evidence="1">Membrane</location>
    </subcellularLocation>
</comment>
<keyword evidence="6" id="KW-0868">Chloride</keyword>
<evidence type="ECO:0000256" key="5">
    <source>
        <dbReference type="ARBA" id="ARBA00034769"/>
    </source>
</evidence>
<organism evidence="8 9">
    <name type="scientific">Acrobeloides nanus</name>
    <dbReference type="NCBI Taxonomy" id="290746"/>
    <lineage>
        <taxon>Eukaryota</taxon>
        <taxon>Metazoa</taxon>
        <taxon>Ecdysozoa</taxon>
        <taxon>Nematoda</taxon>
        <taxon>Chromadorea</taxon>
        <taxon>Rhabditida</taxon>
        <taxon>Tylenchina</taxon>
        <taxon>Cephalobomorpha</taxon>
        <taxon>Cephaloboidea</taxon>
        <taxon>Cephalobidae</taxon>
        <taxon>Acrobeloides</taxon>
    </lineage>
</organism>
<feature type="region of interest" description="Disordered" evidence="7">
    <location>
        <begin position="131"/>
        <end position="177"/>
    </location>
</feature>
<dbReference type="GO" id="GO:0034707">
    <property type="term" value="C:chloride channel complex"/>
    <property type="evidence" value="ECO:0007669"/>
    <property type="project" value="UniProtKB-KW"/>
</dbReference>
<feature type="compositionally biased region" description="Polar residues" evidence="7">
    <location>
        <begin position="156"/>
        <end position="177"/>
    </location>
</feature>
<dbReference type="PANTHER" id="PTHR10736">
    <property type="entry name" value="BESTROPHIN"/>
    <property type="match status" value="1"/>
</dbReference>
<proteinExistence type="inferred from homology"/>
<evidence type="ECO:0000256" key="1">
    <source>
        <dbReference type="ARBA" id="ARBA00004370"/>
    </source>
</evidence>
<keyword evidence="6" id="KW-1003">Cell membrane</keyword>
<feature type="compositionally biased region" description="Polar residues" evidence="7">
    <location>
        <begin position="131"/>
        <end position="140"/>
    </location>
</feature>
<evidence type="ECO:0000313" key="9">
    <source>
        <dbReference type="WBParaSite" id="ACRNAN_Path_823.g3131.t1"/>
    </source>
</evidence>
<keyword evidence="6" id="KW-0813">Transport</keyword>
<keyword evidence="2" id="KW-0812">Transmembrane</keyword>
<keyword evidence="8" id="KW-1185">Reference proteome</keyword>
<dbReference type="WBParaSite" id="ACRNAN_Path_823.g3131.t1">
    <property type="protein sequence ID" value="ACRNAN_Path_823.g3131.t1"/>
    <property type="gene ID" value="ACRNAN_Path_823.g3131"/>
</dbReference>
<sequence>MLISLVSRQFLYHQEALNGDSIDLVIPFMTMLQVFFYLALTKVAEQMLNPLGLDDDDFEPNYIIDHNIMMAAEIADEYNKFPEQMPTSFALKKHFSKKNSYKTFSLKPTDKLVMVPHKYSVTSIMNQSKASINNSSTNSGYLKKQRSSSLPKDYVRQNSAPPVFHSQVSTESEESNPTRTIQEMYMSSPFSVSHDYHPKKHFDSTDDLVFPHKLKSIEEVSSEEEDKPEFSNVMKIK</sequence>
<keyword evidence="6" id="KW-0407">Ion channel</keyword>
<reference evidence="9" key="1">
    <citation type="submission" date="2022-11" db="UniProtKB">
        <authorList>
            <consortium name="WormBaseParasite"/>
        </authorList>
    </citation>
    <scope>IDENTIFICATION</scope>
</reference>
<comment type="function">
    <text evidence="6">Forms chloride channels.</text>
</comment>
<dbReference type="PANTHER" id="PTHR10736:SF0">
    <property type="entry name" value="BESTROPHIN HOMOLOG"/>
    <property type="match status" value="1"/>
</dbReference>
<accession>A0A914CCE2</accession>
<dbReference type="GO" id="GO:0005254">
    <property type="term" value="F:chloride channel activity"/>
    <property type="evidence" value="ECO:0007669"/>
    <property type="project" value="UniProtKB-KW"/>
</dbReference>
<comment type="similarity">
    <text evidence="5 6">Belongs to the anion channel-forming bestrophin (TC 1.A.46) family. Calcium-sensitive chloride channel subfamily.</text>
</comment>
<evidence type="ECO:0000256" key="2">
    <source>
        <dbReference type="ARBA" id="ARBA00022692"/>
    </source>
</evidence>
<evidence type="ECO:0000256" key="4">
    <source>
        <dbReference type="ARBA" id="ARBA00023136"/>
    </source>
</evidence>
<keyword evidence="6" id="KW-0869">Chloride channel</keyword>
<evidence type="ECO:0000256" key="7">
    <source>
        <dbReference type="SAM" id="MobiDB-lite"/>
    </source>
</evidence>
<evidence type="ECO:0000313" key="8">
    <source>
        <dbReference type="Proteomes" id="UP000887540"/>
    </source>
</evidence>
<evidence type="ECO:0000256" key="3">
    <source>
        <dbReference type="ARBA" id="ARBA00022989"/>
    </source>
</evidence>
<dbReference type="InterPro" id="IPR000615">
    <property type="entry name" value="Bestrophin"/>
</dbReference>
<dbReference type="GO" id="GO:0005886">
    <property type="term" value="C:plasma membrane"/>
    <property type="evidence" value="ECO:0007669"/>
    <property type="project" value="UniProtKB-SubCell"/>
</dbReference>
<keyword evidence="6" id="KW-0406">Ion transport</keyword>
<dbReference type="Pfam" id="PF01062">
    <property type="entry name" value="Bestrophin"/>
    <property type="match status" value="1"/>
</dbReference>
<dbReference type="Proteomes" id="UP000887540">
    <property type="component" value="Unplaced"/>
</dbReference>